<protein>
    <submittedName>
        <fullName evidence="3">Transcription antitermination factor NusB</fullName>
    </submittedName>
</protein>
<proteinExistence type="predicted"/>
<accession>A0A921LNA9</accession>
<dbReference type="Pfam" id="PF01029">
    <property type="entry name" value="NusB"/>
    <property type="match status" value="1"/>
</dbReference>
<comment type="caution">
    <text evidence="3">The sequence shown here is derived from an EMBL/GenBank/DDBJ whole genome shotgun (WGS) entry which is preliminary data.</text>
</comment>
<dbReference type="Gene3D" id="1.10.940.10">
    <property type="entry name" value="NusB-like"/>
    <property type="match status" value="1"/>
</dbReference>
<dbReference type="AlphaFoldDB" id="A0A921LNA9"/>
<dbReference type="GO" id="GO:0006355">
    <property type="term" value="P:regulation of DNA-templated transcription"/>
    <property type="evidence" value="ECO:0007669"/>
    <property type="project" value="InterPro"/>
</dbReference>
<organism evidence="3 4">
    <name type="scientific">Subdoligranulum variabile</name>
    <dbReference type="NCBI Taxonomy" id="214851"/>
    <lineage>
        <taxon>Bacteria</taxon>
        <taxon>Bacillati</taxon>
        <taxon>Bacillota</taxon>
        <taxon>Clostridia</taxon>
        <taxon>Eubacteriales</taxon>
        <taxon>Oscillospiraceae</taxon>
        <taxon>Subdoligranulum</taxon>
    </lineage>
</organism>
<gene>
    <name evidence="3" type="ORF">K8V20_04360</name>
</gene>
<dbReference type="InterPro" id="IPR006027">
    <property type="entry name" value="NusB_RsmB_TIM44"/>
</dbReference>
<evidence type="ECO:0000256" key="1">
    <source>
        <dbReference type="ARBA" id="ARBA00022884"/>
    </source>
</evidence>
<dbReference type="SUPFAM" id="SSF48013">
    <property type="entry name" value="NusB-like"/>
    <property type="match status" value="1"/>
</dbReference>
<reference evidence="3" key="1">
    <citation type="journal article" date="2021" name="PeerJ">
        <title>Extensive microbial diversity within the chicken gut microbiome revealed by metagenomics and culture.</title>
        <authorList>
            <person name="Gilroy R."/>
            <person name="Ravi A."/>
            <person name="Getino M."/>
            <person name="Pursley I."/>
            <person name="Horton D.L."/>
            <person name="Alikhan N.F."/>
            <person name="Baker D."/>
            <person name="Gharbi K."/>
            <person name="Hall N."/>
            <person name="Watson M."/>
            <person name="Adriaenssens E.M."/>
            <person name="Foster-Nyarko E."/>
            <person name="Jarju S."/>
            <person name="Secka A."/>
            <person name="Antonio M."/>
            <person name="Oren A."/>
            <person name="Chaudhuri R.R."/>
            <person name="La Ragione R."/>
            <person name="Hildebrand F."/>
            <person name="Pallen M.J."/>
        </authorList>
    </citation>
    <scope>NUCLEOTIDE SEQUENCE</scope>
    <source>
        <strain evidence="3">ChiBcec21-2208</strain>
    </source>
</reference>
<feature type="domain" description="NusB/RsmB/TIM44" evidence="2">
    <location>
        <begin position="6"/>
        <end position="94"/>
    </location>
</feature>
<dbReference type="EMBL" id="DYVE01000112">
    <property type="protein sequence ID" value="HJG27864.1"/>
    <property type="molecule type" value="Genomic_DNA"/>
</dbReference>
<reference evidence="3" key="2">
    <citation type="submission" date="2021-09" db="EMBL/GenBank/DDBJ databases">
        <authorList>
            <person name="Gilroy R."/>
        </authorList>
    </citation>
    <scope>NUCLEOTIDE SEQUENCE</scope>
    <source>
        <strain evidence="3">ChiBcec21-2208</strain>
    </source>
</reference>
<keyword evidence="1" id="KW-0694">RNA-binding</keyword>
<feature type="non-terminal residue" evidence="3">
    <location>
        <position position="95"/>
    </location>
</feature>
<sequence length="95" mass="11118">MSTKRHQARQDAFCLLFEKTFTDEDIDQIIEGATQTRDLQVDRFTLDLAKGTVEHMQEIDALIEPKLKNWKLSRLSRVSLSVLRMAVYELKYLTD</sequence>
<dbReference type="GO" id="GO:0003723">
    <property type="term" value="F:RNA binding"/>
    <property type="evidence" value="ECO:0007669"/>
    <property type="project" value="UniProtKB-KW"/>
</dbReference>
<dbReference type="InterPro" id="IPR035926">
    <property type="entry name" value="NusB-like_sf"/>
</dbReference>
<evidence type="ECO:0000259" key="2">
    <source>
        <dbReference type="Pfam" id="PF01029"/>
    </source>
</evidence>
<dbReference type="Proteomes" id="UP000782880">
    <property type="component" value="Unassembled WGS sequence"/>
</dbReference>
<evidence type="ECO:0000313" key="4">
    <source>
        <dbReference type="Proteomes" id="UP000782880"/>
    </source>
</evidence>
<name>A0A921LNA9_9FIRM</name>
<evidence type="ECO:0000313" key="3">
    <source>
        <dbReference type="EMBL" id="HJG27864.1"/>
    </source>
</evidence>